<gene>
    <name evidence="7" type="ORF">EZV62_022112</name>
</gene>
<comment type="caution">
    <text evidence="7">The sequence shown here is derived from an EMBL/GenBank/DDBJ whole genome shotgun (WGS) entry which is preliminary data.</text>
</comment>
<organism evidence="7 8">
    <name type="scientific">Acer yangbiense</name>
    <dbReference type="NCBI Taxonomy" id="1000413"/>
    <lineage>
        <taxon>Eukaryota</taxon>
        <taxon>Viridiplantae</taxon>
        <taxon>Streptophyta</taxon>
        <taxon>Embryophyta</taxon>
        <taxon>Tracheophyta</taxon>
        <taxon>Spermatophyta</taxon>
        <taxon>Magnoliopsida</taxon>
        <taxon>eudicotyledons</taxon>
        <taxon>Gunneridae</taxon>
        <taxon>Pentapetalae</taxon>
        <taxon>rosids</taxon>
        <taxon>malvids</taxon>
        <taxon>Sapindales</taxon>
        <taxon>Sapindaceae</taxon>
        <taxon>Hippocastanoideae</taxon>
        <taxon>Acereae</taxon>
        <taxon>Acer</taxon>
    </lineage>
</organism>
<keyword evidence="2 4" id="KW-0863">Zinc-finger</keyword>
<dbReference type="Pfam" id="PF10551">
    <property type="entry name" value="MULE"/>
    <property type="match status" value="1"/>
</dbReference>
<dbReference type="OrthoDB" id="1918246at2759"/>
<dbReference type="EMBL" id="VAHF01000010">
    <property type="protein sequence ID" value="TXG52943.1"/>
    <property type="molecule type" value="Genomic_DNA"/>
</dbReference>
<dbReference type="PROSITE" id="PS50966">
    <property type="entry name" value="ZF_SWIM"/>
    <property type="match status" value="1"/>
</dbReference>
<sequence length="651" mass="73545">MGLDIFEIYVTIDTKVVELGTCDADHISMIVLLYTLSKKQTGSDKVPEDDYSVWVYLSWASEKKEVCSDNDILEVFRWFSEHKQNQIMFEMKRRPYIPAPTDFEASSSTPPRFMGDIPNVAFSGFEQDLFGDNEGDLHYKGDNEDQIRLGDDSGDDESPSIKAGDDESSGLNALAVVPKVPEEVCGDTDEYEDLFEGYQSKSDDEYCNNSSDEVSDAKLAMVVKSNPFKKPVRCPVRFEVGQTHDSVYTLRSLLTDFAIHEGFNFNKVMNDKNRLTWACMAKGCPWRIHAPNVGNDTTMQVKTYKNEHTCHRIYKSKEARSTWITGKFQALVKSNPGIQAGVISNLLRDQFNAVVDTQRLYKAKKKALEVLLKEHEGCFQHLKAYALMVQQCNPGSAAYIQLLEKTSTFQRMFVSFEAQRKGFLEGCMPFIRIDGCHLKGPYGGVLLSAIALDANSGVYPLAYCICEGEIFLSWSWFLEQLRVFLRYSDEKPICFMSDKVSYGRQKLKNLFWKAAKTADRFEFNKLLADIGRAYTANLPKKTCECGQWQVIGLPCSHALVGIRYHFRVHGDEDNLAGFIGLLLSKSAYIRTYSSMIHLIPDLCVWADLDTSHVDAPPLKRLPGKPRLVRKRESGEKQKAAKTGTVVCGNCK</sequence>
<feature type="compositionally biased region" description="Basic and acidic residues" evidence="5">
    <location>
        <begin position="135"/>
        <end position="151"/>
    </location>
</feature>
<evidence type="ECO:0000256" key="1">
    <source>
        <dbReference type="ARBA" id="ARBA00022723"/>
    </source>
</evidence>
<feature type="region of interest" description="Disordered" evidence="5">
    <location>
        <begin position="133"/>
        <end position="168"/>
    </location>
</feature>
<dbReference type="Proteomes" id="UP000323000">
    <property type="component" value="Chromosome 10"/>
</dbReference>
<name>A0A5C7H791_9ROSI</name>
<proteinExistence type="predicted"/>
<dbReference type="SMART" id="SM00575">
    <property type="entry name" value="ZnF_PMZ"/>
    <property type="match status" value="1"/>
</dbReference>
<protein>
    <recommendedName>
        <fullName evidence="6">SWIM-type domain-containing protein</fullName>
    </recommendedName>
</protein>
<evidence type="ECO:0000256" key="5">
    <source>
        <dbReference type="SAM" id="MobiDB-lite"/>
    </source>
</evidence>
<evidence type="ECO:0000256" key="2">
    <source>
        <dbReference type="ARBA" id="ARBA00022771"/>
    </source>
</evidence>
<dbReference type="InterPro" id="IPR018289">
    <property type="entry name" value="MULE_transposase_dom"/>
</dbReference>
<keyword evidence="1" id="KW-0479">Metal-binding</keyword>
<keyword evidence="8" id="KW-1185">Reference proteome</keyword>
<feature type="domain" description="SWIM-type" evidence="6">
    <location>
        <begin position="534"/>
        <end position="566"/>
    </location>
</feature>
<dbReference type="AlphaFoldDB" id="A0A5C7H791"/>
<evidence type="ECO:0000259" key="6">
    <source>
        <dbReference type="PROSITE" id="PS50966"/>
    </source>
</evidence>
<evidence type="ECO:0000313" key="8">
    <source>
        <dbReference type="Proteomes" id="UP000323000"/>
    </source>
</evidence>
<dbReference type="InterPro" id="IPR007527">
    <property type="entry name" value="Znf_SWIM"/>
</dbReference>
<dbReference type="InterPro" id="IPR004332">
    <property type="entry name" value="Transposase_MuDR"/>
</dbReference>
<dbReference type="Pfam" id="PF04434">
    <property type="entry name" value="SWIM"/>
    <property type="match status" value="1"/>
</dbReference>
<dbReference type="PANTHER" id="PTHR31973">
    <property type="entry name" value="POLYPROTEIN, PUTATIVE-RELATED"/>
    <property type="match status" value="1"/>
</dbReference>
<evidence type="ECO:0000256" key="4">
    <source>
        <dbReference type="PROSITE-ProRule" id="PRU00325"/>
    </source>
</evidence>
<reference evidence="8" key="1">
    <citation type="journal article" date="2019" name="Gigascience">
        <title>De novo genome assembly of the endangered Acer yangbiense, a plant species with extremely small populations endemic to Yunnan Province, China.</title>
        <authorList>
            <person name="Yang J."/>
            <person name="Wariss H.M."/>
            <person name="Tao L."/>
            <person name="Zhang R."/>
            <person name="Yun Q."/>
            <person name="Hollingsworth P."/>
            <person name="Dao Z."/>
            <person name="Luo G."/>
            <person name="Guo H."/>
            <person name="Ma Y."/>
            <person name="Sun W."/>
        </authorList>
    </citation>
    <scope>NUCLEOTIDE SEQUENCE [LARGE SCALE GENOMIC DNA]</scope>
    <source>
        <strain evidence="8">cv. Malutang</strain>
    </source>
</reference>
<dbReference type="PANTHER" id="PTHR31973:SF187">
    <property type="entry name" value="MUTATOR TRANSPOSASE MUDRA PROTEIN"/>
    <property type="match status" value="1"/>
</dbReference>
<evidence type="ECO:0000313" key="7">
    <source>
        <dbReference type="EMBL" id="TXG52943.1"/>
    </source>
</evidence>
<accession>A0A5C7H791</accession>
<keyword evidence="3" id="KW-0862">Zinc</keyword>
<dbReference type="GO" id="GO:0008270">
    <property type="term" value="F:zinc ion binding"/>
    <property type="evidence" value="ECO:0007669"/>
    <property type="project" value="UniProtKB-KW"/>
</dbReference>
<dbReference type="InterPro" id="IPR006564">
    <property type="entry name" value="Znf_PMZ"/>
</dbReference>
<evidence type="ECO:0000256" key="3">
    <source>
        <dbReference type="ARBA" id="ARBA00022833"/>
    </source>
</evidence>
<dbReference type="Pfam" id="PF03108">
    <property type="entry name" value="DBD_Tnp_Mut"/>
    <property type="match status" value="1"/>
</dbReference>